<comment type="caution">
    <text evidence="1">The sequence shown here is derived from an EMBL/GenBank/DDBJ whole genome shotgun (WGS) entry which is preliminary data.</text>
</comment>
<accession>A0ABS9SYR3</accession>
<dbReference type="EMBL" id="JAKWJU010000002">
    <property type="protein sequence ID" value="MCH6162886.1"/>
    <property type="molecule type" value="Genomic_DNA"/>
</dbReference>
<name>A0ABS9SYR3_9ACTN</name>
<dbReference type="Proteomes" id="UP001166784">
    <property type="component" value="Unassembled WGS sequence"/>
</dbReference>
<sequence>MPMVVRRGRIAYADQRPYDRDSQGVLWPRIPSQPGKGRPEFGMVHALRQRNAMEQLLCQVCAQPADRNDDGILWLLSEELDTTDEDIVTPHPPVCLPCAHASISTCPHLRREFTAVRVRACEGAGVRGALYEPADPHPVPVDAIAVAFGDPLINWVRAGQLLLRLTKYRRIELPEDVP</sequence>
<keyword evidence="3" id="KW-1185">Reference proteome</keyword>
<organism evidence="1 3">
    <name type="scientific">Streptomyces marispadix</name>
    <dbReference type="NCBI Taxonomy" id="2922868"/>
    <lineage>
        <taxon>Bacteria</taxon>
        <taxon>Bacillati</taxon>
        <taxon>Actinomycetota</taxon>
        <taxon>Actinomycetes</taxon>
        <taxon>Kitasatosporales</taxon>
        <taxon>Streptomycetaceae</taxon>
        <taxon>Streptomyces</taxon>
    </lineage>
</organism>
<evidence type="ECO:0000313" key="1">
    <source>
        <dbReference type="EMBL" id="MCH6161419.1"/>
    </source>
</evidence>
<evidence type="ECO:0000313" key="2">
    <source>
        <dbReference type="EMBL" id="MCH6162886.1"/>
    </source>
</evidence>
<dbReference type="EMBL" id="JAKWJU010000002">
    <property type="protein sequence ID" value="MCH6161419.1"/>
    <property type="molecule type" value="Genomic_DNA"/>
</dbReference>
<reference evidence="1" key="1">
    <citation type="submission" date="2022-03" db="EMBL/GenBank/DDBJ databases">
        <authorList>
            <person name="Santos J.D.N."/>
            <person name="Kallscheuer N."/>
            <person name="Jogler C."/>
            <person name="Lage O.M."/>
        </authorList>
    </citation>
    <scope>NUCLEOTIDE SEQUENCE</scope>
    <source>
        <strain evidence="1">M600PL45_2</strain>
    </source>
</reference>
<evidence type="ECO:0000313" key="3">
    <source>
        <dbReference type="Proteomes" id="UP001166784"/>
    </source>
</evidence>
<dbReference type="RefSeq" id="WP_241059855.1">
    <property type="nucleotide sequence ID" value="NZ_JAKWJU010000002.1"/>
</dbReference>
<reference evidence="1" key="2">
    <citation type="journal article" date="2023" name="Int. J. Syst. Evol. Microbiol.">
        <title>Streptomyces marispadix sp. nov., isolated from marine beach sediment of the Northern Coast of Portugal.</title>
        <authorList>
            <person name="dos Santos J.D.N."/>
            <person name="Vitorino I.R."/>
            <person name="Kallscheuer N."/>
            <person name="Srivastava A."/>
            <person name="Krautwurst S."/>
            <person name="Marz M."/>
            <person name="Jogler C."/>
            <person name="Lobo Da Cunha A."/>
            <person name="Catita J."/>
            <person name="Goncalves H."/>
            <person name="Gonzalez I."/>
            <person name="Reyes F."/>
            <person name="Lage O.M."/>
        </authorList>
    </citation>
    <scope>NUCLEOTIDE SEQUENCE</scope>
    <source>
        <strain evidence="1">M600PL45_2</strain>
    </source>
</reference>
<gene>
    <name evidence="1" type="ORF">MMA15_13735</name>
    <name evidence="2" type="ORF">MMA15_21600</name>
</gene>
<proteinExistence type="predicted"/>
<protein>
    <submittedName>
        <fullName evidence="1">Uncharacterized protein</fullName>
    </submittedName>
</protein>